<protein>
    <submittedName>
        <fullName evidence="4">Fumarylacetoacetate (FAA) hydrolase family protein</fullName>
    </submittedName>
    <submittedName>
        <fullName evidence="3">Fumarylacetoacetate hydrolase</fullName>
    </submittedName>
</protein>
<dbReference type="Proteomes" id="UP000437862">
    <property type="component" value="Chromosome"/>
</dbReference>
<dbReference type="Gene3D" id="3.90.850.10">
    <property type="entry name" value="Fumarylacetoacetase-like, C-terminal domain"/>
    <property type="match status" value="1"/>
</dbReference>
<dbReference type="EMBL" id="VLKW01000001">
    <property type="protein sequence ID" value="TWI51729.1"/>
    <property type="molecule type" value="Genomic_DNA"/>
</dbReference>
<dbReference type="OrthoDB" id="9779415at2"/>
<accession>A0A562Q4Q6</accession>
<proteinExistence type="inferred from homology"/>
<gene>
    <name evidence="3" type="ORF">GO485_23510</name>
    <name evidence="4" type="ORF">IP92_00717</name>
</gene>
<evidence type="ECO:0000256" key="1">
    <source>
        <dbReference type="ARBA" id="ARBA00010211"/>
    </source>
</evidence>
<evidence type="ECO:0000313" key="6">
    <source>
        <dbReference type="Proteomes" id="UP000437862"/>
    </source>
</evidence>
<dbReference type="EMBL" id="CP046904">
    <property type="protein sequence ID" value="QGZ41731.1"/>
    <property type="molecule type" value="Genomic_DNA"/>
</dbReference>
<dbReference type="RefSeq" id="WP_145873117.1">
    <property type="nucleotide sequence ID" value="NZ_CP046904.1"/>
</dbReference>
<keyword evidence="2" id="KW-0479">Metal-binding</keyword>
<comment type="similarity">
    <text evidence="1">Belongs to the FAH family.</text>
</comment>
<keyword evidence="6" id="KW-1185">Reference proteome</keyword>
<dbReference type="GO" id="GO:0016787">
    <property type="term" value="F:hydrolase activity"/>
    <property type="evidence" value="ECO:0007669"/>
    <property type="project" value="UniProtKB-KW"/>
</dbReference>
<dbReference type="GO" id="GO:0046872">
    <property type="term" value="F:metal ion binding"/>
    <property type="evidence" value="ECO:0007669"/>
    <property type="project" value="UniProtKB-KW"/>
</dbReference>
<keyword evidence="4" id="KW-0378">Hydrolase</keyword>
<reference evidence="3 6" key="3">
    <citation type="submission" date="2019-12" db="EMBL/GenBank/DDBJ databases">
        <title>Draft Genome Sequences of Six Type Strains of the Genus Massilia.</title>
        <authorList>
            <person name="Miess H."/>
            <person name="Frediansyah A."/>
            <person name="Goeker M."/>
            <person name="Gross H."/>
        </authorList>
    </citation>
    <scope>NUCLEOTIDE SEQUENCE [LARGE SCALE GENOMIC DNA]</scope>
    <source>
        <strain evidence="3 6">DSM 26639</strain>
    </source>
</reference>
<evidence type="ECO:0000313" key="3">
    <source>
        <dbReference type="EMBL" id="QGZ41731.1"/>
    </source>
</evidence>
<dbReference type="Proteomes" id="UP000315112">
    <property type="component" value="Unassembled WGS sequence"/>
</dbReference>
<dbReference type="PANTHER" id="PTHR42796">
    <property type="entry name" value="FUMARYLACETOACETATE HYDROLASE DOMAIN-CONTAINING PROTEIN 2A-RELATED"/>
    <property type="match status" value="1"/>
</dbReference>
<dbReference type="AlphaFoldDB" id="A0A562Q4Q6"/>
<dbReference type="SUPFAM" id="SSF56529">
    <property type="entry name" value="FAH"/>
    <property type="match status" value="1"/>
</dbReference>
<evidence type="ECO:0000313" key="5">
    <source>
        <dbReference type="Proteomes" id="UP000315112"/>
    </source>
</evidence>
<reference evidence="4 5" key="1">
    <citation type="journal article" date="2015" name="Stand. Genomic Sci.">
        <title>Genomic Encyclopedia of Bacterial and Archaeal Type Strains, Phase III: the genomes of soil and plant-associated and newly described type strains.</title>
        <authorList>
            <person name="Whitman W.B."/>
            <person name="Woyke T."/>
            <person name="Klenk H.P."/>
            <person name="Zhou Y."/>
            <person name="Lilburn T.G."/>
            <person name="Beck B.J."/>
            <person name="De Vos P."/>
            <person name="Vandamme P."/>
            <person name="Eisen J.A."/>
            <person name="Garrity G."/>
            <person name="Hugenholtz P."/>
            <person name="Kyrpides N.C."/>
        </authorList>
    </citation>
    <scope>NUCLEOTIDE SEQUENCE [LARGE SCALE GENOMIC DNA]</scope>
    <source>
        <strain evidence="4 5">CGMCC 1.10685</strain>
    </source>
</reference>
<reference evidence="4" key="2">
    <citation type="submission" date="2019-07" db="EMBL/GenBank/DDBJ databases">
        <authorList>
            <person name="Whitman W."/>
            <person name="Huntemann M."/>
            <person name="Clum A."/>
            <person name="Pillay M."/>
            <person name="Palaniappan K."/>
            <person name="Varghese N."/>
            <person name="Mikhailova N."/>
            <person name="Stamatis D."/>
            <person name="Reddy T."/>
            <person name="Daum C."/>
            <person name="Shapiro N."/>
            <person name="Ivanova N."/>
            <person name="Kyrpides N."/>
            <person name="Woyke T."/>
        </authorList>
    </citation>
    <scope>NUCLEOTIDE SEQUENCE</scope>
    <source>
        <strain evidence="4">CGMCC 1.10685</strain>
    </source>
</reference>
<evidence type="ECO:0000256" key="2">
    <source>
        <dbReference type="ARBA" id="ARBA00022723"/>
    </source>
</evidence>
<evidence type="ECO:0000313" key="4">
    <source>
        <dbReference type="EMBL" id="TWI51729.1"/>
    </source>
</evidence>
<sequence>MKEAPALSLLPADLSQALLVGRVWRAGDVNGPCVVAVRNGEVFDITAHAPTVAELFEREDLVSVVRSAPGESLGPVTQLIETALDANAPATAPRLLAPCDLQALKACGVTFAVSLLERVIEEQAGGDPARAESLRGELLATIGADLSSIKPGSPQAEQLKQEFISRGAWSQYMEVGIGPYAEVFSKSQPMSAVGFGADVGLHPESKWNNPEPEIVLAVNSRGQVVGATLGNDVNLRDIEGRSALLLGKAKDNNGSCAIGPFVRLFDNHFTMDTVRAAEVRMTIEGEDDGFELDGISLMKQISRDPLDLVGQTCGAHHQYPDGFMLFLGTMFSPIKDRDTKGGGFTHHKGDRVTVASPALGALINHVHRSDEIAPWTFGVRALYGNLARRGLLGNTTGGK</sequence>
<organism evidence="4 5">
    <name type="scientific">Pseudoduganella flava</name>
    <dbReference type="NCBI Taxonomy" id="871742"/>
    <lineage>
        <taxon>Bacteria</taxon>
        <taxon>Pseudomonadati</taxon>
        <taxon>Pseudomonadota</taxon>
        <taxon>Betaproteobacteria</taxon>
        <taxon>Burkholderiales</taxon>
        <taxon>Oxalobacteraceae</taxon>
        <taxon>Telluria group</taxon>
        <taxon>Pseudoduganella</taxon>
    </lineage>
</organism>
<dbReference type="PANTHER" id="PTHR42796:SF7">
    <property type="entry name" value="2-DEHYDRO-3-DEOXY-D-ARABINONATE DEHYDRATASE"/>
    <property type="match status" value="1"/>
</dbReference>
<name>A0A562Q4Q6_9BURK</name>
<dbReference type="InterPro" id="IPR036663">
    <property type="entry name" value="Fumarylacetoacetase_C_sf"/>
</dbReference>
<dbReference type="InterPro" id="IPR051121">
    <property type="entry name" value="FAH"/>
</dbReference>